<dbReference type="Proteomes" id="UP000194236">
    <property type="component" value="Unassembled WGS sequence"/>
</dbReference>
<sequence length="92" mass="10672">MLKEHVAQAKSALTRPSKDTHCYIPPDLSTAEFVFLLKENRKSLERPYTGPFKVINRYDSTYEIETQNGIESVALQRLKPAYIERDDQMELP</sequence>
<dbReference type="OrthoDB" id="6515561at2759"/>
<feature type="non-terminal residue" evidence="1">
    <location>
        <position position="92"/>
    </location>
</feature>
<evidence type="ECO:0000313" key="1">
    <source>
        <dbReference type="EMBL" id="OTF72884.1"/>
    </source>
</evidence>
<reference evidence="1 2" key="1">
    <citation type="submission" date="2017-03" db="EMBL/GenBank/DDBJ databases">
        <title>Genome Survey of Euroglyphus maynei.</title>
        <authorList>
            <person name="Arlian L.G."/>
            <person name="Morgan M.S."/>
            <person name="Rider S.D."/>
        </authorList>
    </citation>
    <scope>NUCLEOTIDE SEQUENCE [LARGE SCALE GENOMIC DNA]</scope>
    <source>
        <strain evidence="1">Arlian Lab</strain>
        <tissue evidence="1">Whole body</tissue>
    </source>
</reference>
<protein>
    <submittedName>
        <fullName evidence="1">Uncharacterized protein</fullName>
    </submittedName>
</protein>
<name>A0A1Y3AYK4_EURMA</name>
<evidence type="ECO:0000313" key="2">
    <source>
        <dbReference type="Proteomes" id="UP000194236"/>
    </source>
</evidence>
<dbReference type="EMBL" id="MUJZ01054176">
    <property type="protein sequence ID" value="OTF72884.1"/>
    <property type="molecule type" value="Genomic_DNA"/>
</dbReference>
<proteinExistence type="predicted"/>
<dbReference type="AlphaFoldDB" id="A0A1Y3AYK4"/>
<accession>A0A1Y3AYK4</accession>
<keyword evidence="2" id="KW-1185">Reference proteome</keyword>
<organism evidence="1 2">
    <name type="scientific">Euroglyphus maynei</name>
    <name type="common">Mayne's house dust mite</name>
    <dbReference type="NCBI Taxonomy" id="6958"/>
    <lineage>
        <taxon>Eukaryota</taxon>
        <taxon>Metazoa</taxon>
        <taxon>Ecdysozoa</taxon>
        <taxon>Arthropoda</taxon>
        <taxon>Chelicerata</taxon>
        <taxon>Arachnida</taxon>
        <taxon>Acari</taxon>
        <taxon>Acariformes</taxon>
        <taxon>Sarcoptiformes</taxon>
        <taxon>Astigmata</taxon>
        <taxon>Psoroptidia</taxon>
        <taxon>Analgoidea</taxon>
        <taxon>Pyroglyphidae</taxon>
        <taxon>Pyroglyphinae</taxon>
        <taxon>Euroglyphus</taxon>
    </lineage>
</organism>
<gene>
    <name evidence="1" type="ORF">BLA29_013727</name>
</gene>
<comment type="caution">
    <text evidence="1">The sequence shown here is derived from an EMBL/GenBank/DDBJ whole genome shotgun (WGS) entry which is preliminary data.</text>
</comment>